<keyword evidence="1" id="KW-1133">Transmembrane helix</keyword>
<feature type="transmembrane region" description="Helical" evidence="1">
    <location>
        <begin position="7"/>
        <end position="25"/>
    </location>
</feature>
<dbReference type="PANTHER" id="PTHR43221:SF1">
    <property type="entry name" value="PROTEASE HTPX"/>
    <property type="match status" value="1"/>
</dbReference>
<organism evidence="2">
    <name type="scientific">marine metagenome</name>
    <dbReference type="NCBI Taxonomy" id="408172"/>
    <lineage>
        <taxon>unclassified sequences</taxon>
        <taxon>metagenomes</taxon>
        <taxon>ecological metagenomes</taxon>
    </lineage>
</organism>
<protein>
    <recommendedName>
        <fullName evidence="3">Peptidase M48 domain-containing protein</fullName>
    </recommendedName>
</protein>
<keyword evidence="1" id="KW-0812">Transmembrane</keyword>
<dbReference type="PANTHER" id="PTHR43221">
    <property type="entry name" value="PROTEASE HTPX"/>
    <property type="match status" value="1"/>
</dbReference>
<evidence type="ECO:0000256" key="1">
    <source>
        <dbReference type="SAM" id="Phobius"/>
    </source>
</evidence>
<feature type="non-terminal residue" evidence="2">
    <location>
        <position position="91"/>
    </location>
</feature>
<dbReference type="EMBL" id="UINC01028603">
    <property type="protein sequence ID" value="SVB09874.1"/>
    <property type="molecule type" value="Genomic_DNA"/>
</dbReference>
<sequence length="91" mass="9401">MLNTAKTFTLLALLGGLFIGIGGALGGSGGLVIGLVVGLVFVGGSYWFSDRLAIKSAKAKPAEATEYPEYHRAMIELTAAAGLPMPKLYVS</sequence>
<evidence type="ECO:0008006" key="3">
    <source>
        <dbReference type="Google" id="ProtNLM"/>
    </source>
</evidence>
<reference evidence="2" key="1">
    <citation type="submission" date="2018-05" db="EMBL/GenBank/DDBJ databases">
        <authorList>
            <person name="Lanie J.A."/>
            <person name="Ng W.-L."/>
            <person name="Kazmierczak K.M."/>
            <person name="Andrzejewski T.M."/>
            <person name="Davidsen T.M."/>
            <person name="Wayne K.J."/>
            <person name="Tettelin H."/>
            <person name="Glass J.I."/>
            <person name="Rusch D."/>
            <person name="Podicherti R."/>
            <person name="Tsui H.-C.T."/>
            <person name="Winkler M.E."/>
        </authorList>
    </citation>
    <scope>NUCLEOTIDE SEQUENCE</scope>
</reference>
<gene>
    <name evidence="2" type="ORF">METZ01_LOCUS162728</name>
</gene>
<evidence type="ECO:0000313" key="2">
    <source>
        <dbReference type="EMBL" id="SVB09874.1"/>
    </source>
</evidence>
<dbReference type="InterPro" id="IPR050083">
    <property type="entry name" value="HtpX_protease"/>
</dbReference>
<keyword evidence="1" id="KW-0472">Membrane</keyword>
<proteinExistence type="predicted"/>
<feature type="transmembrane region" description="Helical" evidence="1">
    <location>
        <begin position="31"/>
        <end position="48"/>
    </location>
</feature>
<dbReference type="AlphaFoldDB" id="A0A382B8B4"/>
<name>A0A382B8B4_9ZZZZ</name>
<accession>A0A382B8B4</accession>